<dbReference type="InterPro" id="IPR029058">
    <property type="entry name" value="AB_hydrolase_fold"/>
</dbReference>
<dbReference type="SUPFAM" id="SSF53474">
    <property type="entry name" value="alpha/beta-Hydrolases"/>
    <property type="match status" value="1"/>
</dbReference>
<dbReference type="InterPro" id="IPR022742">
    <property type="entry name" value="Hydrolase_4"/>
</dbReference>
<dbReference type="GO" id="GO:0016787">
    <property type="term" value="F:hydrolase activity"/>
    <property type="evidence" value="ECO:0007669"/>
    <property type="project" value="UniProtKB-KW"/>
</dbReference>
<dbReference type="Pfam" id="PF12146">
    <property type="entry name" value="Hydrolase_4"/>
    <property type="match status" value="1"/>
</dbReference>
<dbReference type="Gene3D" id="3.40.50.1820">
    <property type="entry name" value="alpha/beta hydrolase"/>
    <property type="match status" value="1"/>
</dbReference>
<gene>
    <name evidence="2" type="ORF">GCM10009854_16240</name>
</gene>
<dbReference type="PIRSF" id="PIRSF037442">
    <property type="entry name" value="UCP037442_abhydr"/>
    <property type="match status" value="1"/>
</dbReference>
<dbReference type="InterPro" id="IPR017208">
    <property type="entry name" value="UCP037442_abhydr"/>
</dbReference>
<dbReference type="InterPro" id="IPR050228">
    <property type="entry name" value="Carboxylesterase_BioH"/>
</dbReference>
<proteinExistence type="predicted"/>
<comment type="caution">
    <text evidence="2">The sequence shown here is derived from an EMBL/GenBank/DDBJ whole genome shotgun (WGS) entry which is preliminary data.</text>
</comment>
<feature type="domain" description="Serine aminopeptidase S33" evidence="1">
    <location>
        <begin position="40"/>
        <end position="147"/>
    </location>
</feature>
<keyword evidence="2" id="KW-0378">Hydrolase</keyword>
<evidence type="ECO:0000259" key="1">
    <source>
        <dbReference type="Pfam" id="PF12146"/>
    </source>
</evidence>
<keyword evidence="3" id="KW-1185">Reference proteome</keyword>
<reference evidence="3" key="1">
    <citation type="journal article" date="2019" name="Int. J. Syst. Evol. Microbiol.">
        <title>The Global Catalogue of Microorganisms (GCM) 10K type strain sequencing project: providing services to taxonomists for standard genome sequencing and annotation.</title>
        <authorList>
            <consortium name="The Broad Institute Genomics Platform"/>
            <consortium name="The Broad Institute Genome Sequencing Center for Infectious Disease"/>
            <person name="Wu L."/>
            <person name="Ma J."/>
        </authorList>
    </citation>
    <scope>NUCLEOTIDE SEQUENCE [LARGE SCALE GENOMIC DNA]</scope>
    <source>
        <strain evidence="3">JCM 16221</strain>
    </source>
</reference>
<accession>A0ABP5SWZ7</accession>
<organism evidence="2 3">
    <name type="scientific">Saccharopolyspora halophila</name>
    <dbReference type="NCBI Taxonomy" id="405551"/>
    <lineage>
        <taxon>Bacteria</taxon>
        <taxon>Bacillati</taxon>
        <taxon>Actinomycetota</taxon>
        <taxon>Actinomycetes</taxon>
        <taxon>Pseudonocardiales</taxon>
        <taxon>Pseudonocardiaceae</taxon>
        <taxon>Saccharopolyspora</taxon>
    </lineage>
</organism>
<dbReference type="EMBL" id="BAAARA010000004">
    <property type="protein sequence ID" value="GAA2340553.1"/>
    <property type="molecule type" value="Genomic_DNA"/>
</dbReference>
<sequence length="295" mass="31934">MDEVIAEKLDAPAPVIGEVAAGDYRIKVRAARQDAPDSPVLVLAPAMGVPAGYYRKFVAHLHRQGLQVVSYDVRGQGETEPRVTRGIDFGYQDFVDDLDGVLDVVDETFPDTAPRFVLGHSLGGQIAMLHTAARPGRVRGAILIASGAVNYRVYPGLRKYYYNLLGPQAIAAVSAVLGFWPGERFGFGGRQAGGLMRDWARQGRTARWRLSGAATDYDAALERVSAPLLTVTVDNDTLAPKSAMDDLVGRTGGPRTERHYSSADAGAGLDHFKWARNAGELSGWIGDWVRGVLER</sequence>
<evidence type="ECO:0000313" key="3">
    <source>
        <dbReference type="Proteomes" id="UP001501218"/>
    </source>
</evidence>
<dbReference type="Proteomes" id="UP001501218">
    <property type="component" value="Unassembled WGS sequence"/>
</dbReference>
<evidence type="ECO:0000313" key="2">
    <source>
        <dbReference type="EMBL" id="GAA2340553.1"/>
    </source>
</evidence>
<dbReference type="PANTHER" id="PTHR43194">
    <property type="entry name" value="HYDROLASE ALPHA/BETA FOLD FAMILY"/>
    <property type="match status" value="1"/>
</dbReference>
<dbReference type="PANTHER" id="PTHR43194:SF2">
    <property type="entry name" value="PEROXISOMAL MEMBRANE PROTEIN LPX1"/>
    <property type="match status" value="1"/>
</dbReference>
<dbReference type="RefSeq" id="WP_344128380.1">
    <property type="nucleotide sequence ID" value="NZ_BAAARA010000004.1"/>
</dbReference>
<name>A0ABP5SWZ7_9PSEU</name>
<protein>
    <submittedName>
        <fullName evidence="2">Alpha/beta fold hydrolase</fullName>
    </submittedName>
</protein>